<feature type="transmembrane region" description="Helical" evidence="7">
    <location>
        <begin position="258"/>
        <end position="283"/>
    </location>
</feature>
<proteinExistence type="predicted"/>
<evidence type="ECO:0000256" key="3">
    <source>
        <dbReference type="ARBA" id="ARBA00022692"/>
    </source>
</evidence>
<keyword evidence="3 7" id="KW-0812">Transmembrane</keyword>
<evidence type="ECO:0000313" key="9">
    <source>
        <dbReference type="EMBL" id="TMI87495.1"/>
    </source>
</evidence>
<organism evidence="9 10">
    <name type="scientific">Candidatus Segetimicrobium genomatis</name>
    <dbReference type="NCBI Taxonomy" id="2569760"/>
    <lineage>
        <taxon>Bacteria</taxon>
        <taxon>Bacillati</taxon>
        <taxon>Candidatus Sysuimicrobiota</taxon>
        <taxon>Candidatus Sysuimicrobiia</taxon>
        <taxon>Candidatus Sysuimicrobiales</taxon>
        <taxon>Candidatus Segetimicrobiaceae</taxon>
        <taxon>Candidatus Segetimicrobium</taxon>
    </lineage>
</organism>
<feature type="transmembrane region" description="Helical" evidence="7">
    <location>
        <begin position="78"/>
        <end position="95"/>
    </location>
</feature>
<evidence type="ECO:0000256" key="1">
    <source>
        <dbReference type="ARBA" id="ARBA00004651"/>
    </source>
</evidence>
<dbReference type="EMBL" id="VBAK01000156">
    <property type="protein sequence ID" value="TMI87495.1"/>
    <property type="molecule type" value="Genomic_DNA"/>
</dbReference>
<dbReference type="GO" id="GO:0005886">
    <property type="term" value="C:plasma membrane"/>
    <property type="evidence" value="ECO:0007669"/>
    <property type="project" value="UniProtKB-SubCell"/>
</dbReference>
<feature type="compositionally biased region" description="Polar residues" evidence="6">
    <location>
        <begin position="312"/>
        <end position="321"/>
    </location>
</feature>
<comment type="caution">
    <text evidence="9">The sequence shown here is derived from an EMBL/GenBank/DDBJ whole genome shotgun (WGS) entry which is preliminary data.</text>
</comment>
<evidence type="ECO:0000256" key="6">
    <source>
        <dbReference type="SAM" id="MobiDB-lite"/>
    </source>
</evidence>
<evidence type="ECO:0000256" key="2">
    <source>
        <dbReference type="ARBA" id="ARBA00022475"/>
    </source>
</evidence>
<dbReference type="Proteomes" id="UP000318509">
    <property type="component" value="Unassembled WGS sequence"/>
</dbReference>
<feature type="transmembrane region" description="Helical" evidence="7">
    <location>
        <begin position="213"/>
        <end position="238"/>
    </location>
</feature>
<keyword evidence="4 7" id="KW-1133">Transmembrane helix</keyword>
<evidence type="ECO:0000256" key="4">
    <source>
        <dbReference type="ARBA" id="ARBA00022989"/>
    </source>
</evidence>
<evidence type="ECO:0000256" key="8">
    <source>
        <dbReference type="SAM" id="SignalP"/>
    </source>
</evidence>
<feature type="transmembrane region" description="Helical" evidence="7">
    <location>
        <begin position="50"/>
        <end position="66"/>
    </location>
</feature>
<evidence type="ECO:0000256" key="5">
    <source>
        <dbReference type="ARBA" id="ARBA00023136"/>
    </source>
</evidence>
<feature type="transmembrane region" description="Helical" evidence="7">
    <location>
        <begin position="107"/>
        <end position="130"/>
    </location>
</feature>
<feature type="region of interest" description="Disordered" evidence="6">
    <location>
        <begin position="289"/>
        <end position="327"/>
    </location>
</feature>
<keyword evidence="8" id="KW-0732">Signal</keyword>
<evidence type="ECO:0000313" key="10">
    <source>
        <dbReference type="Proteomes" id="UP000318509"/>
    </source>
</evidence>
<keyword evidence="2" id="KW-1003">Cell membrane</keyword>
<gene>
    <name evidence="9" type="ORF">E6H00_15520</name>
</gene>
<dbReference type="InterPro" id="IPR019108">
    <property type="entry name" value="Caa3_assmbl_CtaG-rel"/>
</dbReference>
<feature type="signal peptide" evidence="8">
    <location>
        <begin position="1"/>
        <end position="26"/>
    </location>
</feature>
<feature type="transmembrane region" description="Helical" evidence="7">
    <location>
        <begin position="183"/>
        <end position="201"/>
    </location>
</feature>
<accession>A0A537JVC8</accession>
<reference evidence="9 10" key="1">
    <citation type="journal article" date="2019" name="Nat. Microbiol.">
        <title>Mediterranean grassland soil C-N compound turnover is dependent on rainfall and depth, and is mediated by genomically divergent microorganisms.</title>
        <authorList>
            <person name="Diamond S."/>
            <person name="Andeer P.F."/>
            <person name="Li Z."/>
            <person name="Crits-Christoph A."/>
            <person name="Burstein D."/>
            <person name="Anantharaman K."/>
            <person name="Lane K.R."/>
            <person name="Thomas B.C."/>
            <person name="Pan C."/>
            <person name="Northen T.R."/>
            <person name="Banfield J.F."/>
        </authorList>
    </citation>
    <scope>NUCLEOTIDE SEQUENCE [LARGE SCALE GENOMIC DNA]</scope>
    <source>
        <strain evidence="9">NP_3</strain>
    </source>
</reference>
<comment type="subcellular location">
    <subcellularLocation>
        <location evidence="1">Cell membrane</location>
        <topology evidence="1">Multi-pass membrane protein</topology>
    </subcellularLocation>
</comment>
<dbReference type="AlphaFoldDB" id="A0A537JVC8"/>
<sequence>MRGAPRGVPAPAAACAALLFAQEAGAHPPAGARAGAGGAVLRWSDWTWDPAIVLGLGLTVLGYLWIARRFPARRRQWVCFWAGVLALAAALLSPLDAGADLLFTLHMAQHMLLLLVAPPLLALAIPPALIGRLYRQPHLGRLLHSIWSPAASLILFNGVLLFWHLPFAYDATLRAGWVHAVEHASFVAVGMVFWGVIVSPAPRLVRASLGLRLGLVVAADLVNFLLGFGLAFAGRPLYGHYTGVARLWGLTPLEDLHLGGALMWVMGQMMYAVPVLILLNVLLRREGAGDAGPGVPRSEFRRRIPRPPGNSPAPSITSIRSQRPARP</sequence>
<name>A0A537JVC8_9BACT</name>
<feature type="transmembrane region" description="Helical" evidence="7">
    <location>
        <begin position="142"/>
        <end position="163"/>
    </location>
</feature>
<keyword evidence="5 7" id="KW-0472">Membrane</keyword>
<evidence type="ECO:0000256" key="7">
    <source>
        <dbReference type="SAM" id="Phobius"/>
    </source>
</evidence>
<feature type="chain" id="PRO_5021737862" evidence="8">
    <location>
        <begin position="27"/>
        <end position="327"/>
    </location>
</feature>
<protein>
    <submittedName>
        <fullName evidence="9">Cytochrome c oxidase assembly protein</fullName>
    </submittedName>
</protein>
<dbReference type="Pfam" id="PF09678">
    <property type="entry name" value="Caa3_CtaG"/>
    <property type="match status" value="1"/>
</dbReference>